<feature type="region of interest" description="Disordered" evidence="10">
    <location>
        <begin position="511"/>
        <end position="554"/>
    </location>
</feature>
<feature type="region of interest" description="Disordered" evidence="10">
    <location>
        <begin position="111"/>
        <end position="143"/>
    </location>
</feature>
<accession>A0A7R8ZN51</accession>
<dbReference type="InterPro" id="IPR011011">
    <property type="entry name" value="Znf_FYVE_PHD"/>
</dbReference>
<evidence type="ECO:0000256" key="10">
    <source>
        <dbReference type="SAM" id="MobiDB-lite"/>
    </source>
</evidence>
<evidence type="ECO:0000256" key="1">
    <source>
        <dbReference type="ARBA" id="ARBA00004123"/>
    </source>
</evidence>
<dbReference type="SUPFAM" id="SSF57903">
    <property type="entry name" value="FYVE/PHD zinc finger"/>
    <property type="match status" value="2"/>
</dbReference>
<dbReference type="SMART" id="SM00249">
    <property type="entry name" value="PHD"/>
    <property type="match status" value="2"/>
</dbReference>
<dbReference type="FunFam" id="3.30.40.10:FF:000005">
    <property type="entry name" value="zinc finger protein isoform X1"/>
    <property type="match status" value="1"/>
</dbReference>
<dbReference type="GO" id="GO:0007399">
    <property type="term" value="P:nervous system development"/>
    <property type="evidence" value="ECO:0007669"/>
    <property type="project" value="TreeGrafter"/>
</dbReference>
<dbReference type="GO" id="GO:0071565">
    <property type="term" value="C:nBAF complex"/>
    <property type="evidence" value="ECO:0007669"/>
    <property type="project" value="TreeGrafter"/>
</dbReference>
<evidence type="ECO:0000256" key="2">
    <source>
        <dbReference type="ARBA" id="ARBA00010539"/>
    </source>
</evidence>
<dbReference type="PANTHER" id="PTHR45888:SF5">
    <property type="entry name" value="D4, ISOFORM A"/>
    <property type="match status" value="1"/>
</dbReference>
<keyword evidence="4" id="KW-0677">Repeat</keyword>
<dbReference type="InterPro" id="IPR001965">
    <property type="entry name" value="Znf_PHD"/>
</dbReference>
<evidence type="ECO:0000256" key="9">
    <source>
        <dbReference type="ARBA" id="ARBA00023242"/>
    </source>
</evidence>
<dbReference type="InterPro" id="IPR013083">
    <property type="entry name" value="Znf_RING/FYVE/PHD"/>
</dbReference>
<dbReference type="GO" id="GO:0008270">
    <property type="term" value="F:zinc ion binding"/>
    <property type="evidence" value="ECO:0007669"/>
    <property type="project" value="UniProtKB-KW"/>
</dbReference>
<dbReference type="InterPro" id="IPR013087">
    <property type="entry name" value="Znf_C2H2_type"/>
</dbReference>
<dbReference type="CDD" id="cd15530">
    <property type="entry name" value="PHD2_d4"/>
    <property type="match status" value="1"/>
</dbReference>
<comment type="subcellular location">
    <subcellularLocation>
        <location evidence="1">Nucleus</location>
    </subcellularLocation>
</comment>
<dbReference type="EMBL" id="OB661276">
    <property type="protein sequence ID" value="CAD7227835.1"/>
    <property type="molecule type" value="Genomic_DNA"/>
</dbReference>
<feature type="region of interest" description="Disordered" evidence="10">
    <location>
        <begin position="158"/>
        <end position="237"/>
    </location>
</feature>
<keyword evidence="3" id="KW-0479">Metal-binding</keyword>
<comment type="similarity">
    <text evidence="2">Belongs to the requiem/DPF family.</text>
</comment>
<feature type="compositionally biased region" description="Low complexity" evidence="10">
    <location>
        <begin position="205"/>
        <end position="230"/>
    </location>
</feature>
<dbReference type="PANTHER" id="PTHR45888">
    <property type="entry name" value="HL01030P-RELATED"/>
    <property type="match status" value="1"/>
</dbReference>
<organism evidence="11">
    <name type="scientific">Cyprideis torosa</name>
    <dbReference type="NCBI Taxonomy" id="163714"/>
    <lineage>
        <taxon>Eukaryota</taxon>
        <taxon>Metazoa</taxon>
        <taxon>Ecdysozoa</taxon>
        <taxon>Arthropoda</taxon>
        <taxon>Crustacea</taxon>
        <taxon>Oligostraca</taxon>
        <taxon>Ostracoda</taxon>
        <taxon>Podocopa</taxon>
        <taxon>Podocopida</taxon>
        <taxon>Cytherocopina</taxon>
        <taxon>Cytheroidea</taxon>
        <taxon>Cytherideidae</taxon>
        <taxon>Cyprideis</taxon>
    </lineage>
</organism>
<keyword evidence="8" id="KW-0804">Transcription</keyword>
<dbReference type="Gene3D" id="3.30.40.10">
    <property type="entry name" value="Zinc/RING finger domain, C3HC4 (zinc finger)"/>
    <property type="match status" value="1"/>
</dbReference>
<keyword evidence="7" id="KW-0805">Transcription regulation</keyword>
<gene>
    <name evidence="11" type="ORF">CTOB1V02_LOCUS5730</name>
</gene>
<feature type="compositionally biased region" description="Polar residues" evidence="10">
    <location>
        <begin position="524"/>
        <end position="533"/>
    </location>
</feature>
<dbReference type="CDD" id="cd15619">
    <property type="entry name" value="PHD1_d4"/>
    <property type="match status" value="1"/>
</dbReference>
<dbReference type="Pfam" id="PF14051">
    <property type="entry name" value="DPF1-3_N"/>
    <property type="match status" value="1"/>
</dbReference>
<dbReference type="PROSITE" id="PS50157">
    <property type="entry name" value="ZINC_FINGER_C2H2_2"/>
    <property type="match status" value="1"/>
</dbReference>
<dbReference type="PROSITE" id="PS00028">
    <property type="entry name" value="ZINC_FINGER_C2H2_1"/>
    <property type="match status" value="1"/>
</dbReference>
<evidence type="ECO:0000256" key="8">
    <source>
        <dbReference type="ARBA" id="ARBA00023163"/>
    </source>
</evidence>
<sequence>MPSIDSNSNSSVDDKDSTLTSSEKIVKFFNDDAYDRYIQDVASYNQKLKDERVMRVPFFDIHTGLAQSNSNLWRHRRERLPGITPGQMYLYPHKRWIKRRRQYLSNYNYRPPVESSESVEGAPVDSGSMLGVGGEESRDSFSAVVAQESRDSWYYDDYGLEDEDDFNDPGEDDDYDYEDSYSKKKKKKSSTAGGGGGSKKESSKKSSTGTTGTGSEKPSKKSAVAAALSKRPSPASTPTFVDFAGDDKPFVCDLCGARYKTRPGLSYHYSHTHKDVGPPGVRSAVLPQQMSGGSYTQNPAWGDPAVMAQNPAMVPPPPNPATTIGKSPDALAGLERFQDNFLTFLKTTDPVVPTAQNQPGTEQKEPVGPENAGGEMTAEPETAHEQHPRPSGVSPSTYCDFCLGDATQNKKTNEPEELVSCSDCGRSGHPSCLQFSPNMKISVKKYRWQCIECKCCTLCGNSDNDEQLLFCDDCDRGYHMYCLNPPLSAPPEGSWSCELCIDEFHPELKGGNGIVPPPPVAGSEDNSNNSMDVNSEESDPPPPQLTAEDSEASG</sequence>
<dbReference type="InterPro" id="IPR019787">
    <property type="entry name" value="Znf_PHD-finger"/>
</dbReference>
<dbReference type="InterPro" id="IPR025750">
    <property type="entry name" value="DPF1-3_N"/>
</dbReference>
<reference evidence="11" key="1">
    <citation type="submission" date="2020-11" db="EMBL/GenBank/DDBJ databases">
        <authorList>
            <person name="Tran Van P."/>
        </authorList>
    </citation>
    <scope>NUCLEOTIDE SEQUENCE</scope>
</reference>
<keyword evidence="5" id="KW-0863">Zinc-finger</keyword>
<keyword evidence="9" id="KW-0539">Nucleus</keyword>
<evidence type="ECO:0000256" key="5">
    <source>
        <dbReference type="ARBA" id="ARBA00022771"/>
    </source>
</evidence>
<proteinExistence type="inferred from homology"/>
<dbReference type="PROSITE" id="PS50016">
    <property type="entry name" value="ZF_PHD_2"/>
    <property type="match status" value="2"/>
</dbReference>
<feature type="compositionally biased region" description="Acidic residues" evidence="10">
    <location>
        <begin position="158"/>
        <end position="179"/>
    </location>
</feature>
<dbReference type="OrthoDB" id="1903104at2759"/>
<dbReference type="AlphaFoldDB" id="A0A7R8ZN51"/>
<evidence type="ECO:0000256" key="3">
    <source>
        <dbReference type="ARBA" id="ARBA00022723"/>
    </source>
</evidence>
<evidence type="ECO:0000256" key="6">
    <source>
        <dbReference type="ARBA" id="ARBA00022833"/>
    </source>
</evidence>
<protein>
    <submittedName>
        <fullName evidence="11">Uncharacterized protein</fullName>
    </submittedName>
</protein>
<name>A0A7R8ZN51_9CRUS</name>
<evidence type="ECO:0000256" key="4">
    <source>
        <dbReference type="ARBA" id="ARBA00022737"/>
    </source>
</evidence>
<evidence type="ECO:0000313" key="11">
    <source>
        <dbReference type="EMBL" id="CAD7227835.1"/>
    </source>
</evidence>
<feature type="region of interest" description="Disordered" evidence="10">
    <location>
        <begin position="350"/>
        <end position="394"/>
    </location>
</feature>
<dbReference type="Pfam" id="PF00628">
    <property type="entry name" value="PHD"/>
    <property type="match status" value="2"/>
</dbReference>
<evidence type="ECO:0000256" key="7">
    <source>
        <dbReference type="ARBA" id="ARBA00023015"/>
    </source>
</evidence>
<keyword evidence="6" id="KW-0862">Zinc</keyword>